<dbReference type="OrthoDB" id="3025610at2759"/>
<feature type="compositionally biased region" description="Basic and acidic residues" evidence="1">
    <location>
        <begin position="166"/>
        <end position="177"/>
    </location>
</feature>
<dbReference type="InParanoid" id="A0A067Q405"/>
<keyword evidence="3" id="KW-1185">Reference proteome</keyword>
<name>A0A067Q405_9AGAM</name>
<feature type="compositionally biased region" description="Polar residues" evidence="1">
    <location>
        <begin position="1"/>
        <end position="20"/>
    </location>
</feature>
<protein>
    <submittedName>
        <fullName evidence="2">Uncharacterized protein</fullName>
    </submittedName>
</protein>
<dbReference type="HOGENOM" id="CLU_591919_0_0_1"/>
<gene>
    <name evidence="2" type="ORF">JAAARDRAFT_31185</name>
</gene>
<reference evidence="3" key="1">
    <citation type="journal article" date="2014" name="Proc. Natl. Acad. Sci. U.S.A.">
        <title>Extensive sampling of basidiomycete genomes demonstrates inadequacy of the white-rot/brown-rot paradigm for wood decay fungi.</title>
        <authorList>
            <person name="Riley R."/>
            <person name="Salamov A.A."/>
            <person name="Brown D.W."/>
            <person name="Nagy L.G."/>
            <person name="Floudas D."/>
            <person name="Held B.W."/>
            <person name="Levasseur A."/>
            <person name="Lombard V."/>
            <person name="Morin E."/>
            <person name="Otillar R."/>
            <person name="Lindquist E.A."/>
            <person name="Sun H."/>
            <person name="LaButti K.M."/>
            <person name="Schmutz J."/>
            <person name="Jabbour D."/>
            <person name="Luo H."/>
            <person name="Baker S.E."/>
            <person name="Pisabarro A.G."/>
            <person name="Walton J.D."/>
            <person name="Blanchette R.A."/>
            <person name="Henrissat B."/>
            <person name="Martin F."/>
            <person name="Cullen D."/>
            <person name="Hibbett D.S."/>
            <person name="Grigoriev I.V."/>
        </authorList>
    </citation>
    <scope>NUCLEOTIDE SEQUENCE [LARGE SCALE GENOMIC DNA]</scope>
    <source>
        <strain evidence="3">MUCL 33604</strain>
    </source>
</reference>
<proteinExistence type="predicted"/>
<accession>A0A067Q405</accession>
<dbReference type="EMBL" id="KL197712">
    <property type="protein sequence ID" value="KDQ61719.1"/>
    <property type="molecule type" value="Genomic_DNA"/>
</dbReference>
<sequence length="496" mass="55069">MSTSDTPPDSDPNTENTATHPCSRCKKLTSAVYKTCEPCRVKKRAEKKRLAERKKEREMKNVKDGIQVLTTRETLGIAHVRSLDSSAEPDTIPSNPPPTISSTAQVEELTKKKREEKEIVGAHEEGTVDTHACSRCKETTSTRYKMCEACRKKNAEVSRNYMLKRRERDRLEGEKAKANTANGDGKDADRIVPPDENTALGKRKAELDSDRNAKKAKTKSKRANPLTIQGEPIPEYQFQSDLLSTLSSLHKSSLTSYTKHIQTSPPKFTFKPYPHPSPTASFFNPTTDGAIFADGTFCISMSEGSKYQYPATMEEKKWQVRVSEEYVQWIRVVNSQAVAREAMGLPPLGDPQSPIEKFIPVEFVGSFSIVRDPKVDEERKAVMVSKELQGVGLLHTDHPNFPSCQNSTPTSHTRAFTCRCLELLANVPTPTYTPTTHKPTKDSHLVDLQNKKCGGTITIHAEVDTSHPRSTAHAGSASGVIGQRIVVRVTHPDAKD</sequence>
<evidence type="ECO:0000313" key="2">
    <source>
        <dbReference type="EMBL" id="KDQ61719.1"/>
    </source>
</evidence>
<evidence type="ECO:0000256" key="1">
    <source>
        <dbReference type="SAM" id="MobiDB-lite"/>
    </source>
</evidence>
<feature type="compositionally biased region" description="Basic and acidic residues" evidence="1">
    <location>
        <begin position="203"/>
        <end position="213"/>
    </location>
</feature>
<organism evidence="2 3">
    <name type="scientific">Jaapia argillacea MUCL 33604</name>
    <dbReference type="NCBI Taxonomy" id="933084"/>
    <lineage>
        <taxon>Eukaryota</taxon>
        <taxon>Fungi</taxon>
        <taxon>Dikarya</taxon>
        <taxon>Basidiomycota</taxon>
        <taxon>Agaricomycotina</taxon>
        <taxon>Agaricomycetes</taxon>
        <taxon>Agaricomycetidae</taxon>
        <taxon>Jaapiales</taxon>
        <taxon>Jaapiaceae</taxon>
        <taxon>Jaapia</taxon>
    </lineage>
</organism>
<dbReference type="AlphaFoldDB" id="A0A067Q405"/>
<feature type="compositionally biased region" description="Basic and acidic residues" evidence="1">
    <location>
        <begin position="184"/>
        <end position="193"/>
    </location>
</feature>
<feature type="region of interest" description="Disordered" evidence="1">
    <location>
        <begin position="1"/>
        <end position="23"/>
    </location>
</feature>
<evidence type="ECO:0000313" key="3">
    <source>
        <dbReference type="Proteomes" id="UP000027265"/>
    </source>
</evidence>
<feature type="region of interest" description="Disordered" evidence="1">
    <location>
        <begin position="166"/>
        <end position="223"/>
    </location>
</feature>
<dbReference type="Proteomes" id="UP000027265">
    <property type="component" value="Unassembled WGS sequence"/>
</dbReference>